<evidence type="ECO:0000256" key="1">
    <source>
        <dbReference type="SAM" id="Coils"/>
    </source>
</evidence>
<gene>
    <name evidence="4" type="ORF">F4X14_05345</name>
</gene>
<evidence type="ECO:0000313" key="4">
    <source>
        <dbReference type="EMBL" id="MYC94378.1"/>
    </source>
</evidence>
<organism evidence="4">
    <name type="scientific">Caldilineaceae bacterium SB0661_bin_32</name>
    <dbReference type="NCBI Taxonomy" id="2605255"/>
    <lineage>
        <taxon>Bacteria</taxon>
        <taxon>Bacillati</taxon>
        <taxon>Chloroflexota</taxon>
        <taxon>Caldilineae</taxon>
        <taxon>Caldilineales</taxon>
        <taxon>Caldilineaceae</taxon>
    </lineage>
</organism>
<dbReference type="EMBL" id="VXMH01000024">
    <property type="protein sequence ID" value="MYC94378.1"/>
    <property type="molecule type" value="Genomic_DNA"/>
</dbReference>
<protein>
    <submittedName>
        <fullName evidence="4">Tetratricopeptide repeat protein</fullName>
    </submittedName>
</protein>
<dbReference type="Gene3D" id="1.25.40.10">
    <property type="entry name" value="Tetratricopeptide repeat domain"/>
    <property type="match status" value="1"/>
</dbReference>
<accession>A0A6B1D479</accession>
<dbReference type="AlphaFoldDB" id="A0A6B1D479"/>
<name>A0A6B1D479_9CHLR</name>
<comment type="caution">
    <text evidence="4">The sequence shown here is derived from an EMBL/GenBank/DDBJ whole genome shotgun (WGS) entry which is preliminary data.</text>
</comment>
<reference evidence="4" key="1">
    <citation type="submission" date="2019-09" db="EMBL/GenBank/DDBJ databases">
        <title>Characterisation of the sponge microbiome using genome-centric metagenomics.</title>
        <authorList>
            <person name="Engelberts J.P."/>
            <person name="Robbins S.J."/>
            <person name="De Goeij J.M."/>
            <person name="Aranda M."/>
            <person name="Bell S.C."/>
            <person name="Webster N.S."/>
        </authorList>
    </citation>
    <scope>NUCLEOTIDE SEQUENCE</scope>
    <source>
        <strain evidence="4">SB0661_bin_32</strain>
    </source>
</reference>
<keyword evidence="1" id="KW-0175">Coiled coil</keyword>
<proteinExistence type="predicted"/>
<feature type="region of interest" description="Disordered" evidence="2">
    <location>
        <begin position="316"/>
        <end position="349"/>
    </location>
</feature>
<sequence>MAYSVREERQSLANSLREDLGEAERMIVQLRRDTVEQFLQLLDRIEDRFAQLESSGLDLRPEYTRWGSLQSKLRREAGRIVRVIDVAGGLDQLRQANPPAEGLWWRLDAVVAEARRRLVRRLSITFGTIVVVLAVVWALLTFVFPPDPNTVVASEAISTLQQLAFEGRWEEALAVIEDAMSQLTQPDAELLIWEGVIRGKLGQHERAREALAEAKSLVPAGKLVAYWWSLGSVQLSVGDLEEARNAGFEAIGLDDSDPQGYFLLASVAEMKGDTVCAVDLFEETFQLAADSNPQLAVIARVRMGNLLQRPANLALLGDDETDNGNDEGGDNSDQTGNADSGLPETCGGL</sequence>
<keyword evidence="3" id="KW-0812">Transmembrane</keyword>
<keyword evidence="3" id="KW-0472">Membrane</keyword>
<dbReference type="SUPFAM" id="SSF48452">
    <property type="entry name" value="TPR-like"/>
    <property type="match status" value="1"/>
</dbReference>
<evidence type="ECO:0000256" key="2">
    <source>
        <dbReference type="SAM" id="MobiDB-lite"/>
    </source>
</evidence>
<feature type="transmembrane region" description="Helical" evidence="3">
    <location>
        <begin position="124"/>
        <end position="144"/>
    </location>
</feature>
<feature type="compositionally biased region" description="Acidic residues" evidence="2">
    <location>
        <begin position="317"/>
        <end position="330"/>
    </location>
</feature>
<feature type="coiled-coil region" evidence="1">
    <location>
        <begin position="13"/>
        <end position="55"/>
    </location>
</feature>
<dbReference type="InterPro" id="IPR011990">
    <property type="entry name" value="TPR-like_helical_dom_sf"/>
</dbReference>
<evidence type="ECO:0000256" key="3">
    <source>
        <dbReference type="SAM" id="Phobius"/>
    </source>
</evidence>
<keyword evidence="3" id="KW-1133">Transmembrane helix</keyword>